<geneLocation type="plasmid" evidence="2 3">
    <name>pBVIE03</name>
</geneLocation>
<name>A4JVF8_BURVG</name>
<protein>
    <submittedName>
        <fullName evidence="2">Uncharacterized protein</fullName>
    </submittedName>
</protein>
<dbReference type="KEGG" id="bvi:Bcep1808_7384"/>
<keyword evidence="2" id="KW-0614">Plasmid</keyword>
<evidence type="ECO:0000313" key="2">
    <source>
        <dbReference type="EMBL" id="ABO60261.1"/>
    </source>
</evidence>
<dbReference type="HOGENOM" id="CLU_1624065_0_0_4"/>
<evidence type="ECO:0000256" key="1">
    <source>
        <dbReference type="SAM" id="SignalP"/>
    </source>
</evidence>
<dbReference type="InterPro" id="IPR031817">
    <property type="entry name" value="DotD"/>
</dbReference>
<dbReference type="AlphaFoldDB" id="A4JVF8"/>
<dbReference type="InterPro" id="IPR038140">
    <property type="entry name" value="DotD_sf"/>
</dbReference>
<gene>
    <name evidence="2" type="ordered locus">Bcep1808_7384</name>
</gene>
<feature type="chain" id="PRO_5002671404" evidence="1">
    <location>
        <begin position="23"/>
        <end position="163"/>
    </location>
</feature>
<dbReference type="EMBL" id="CP000619">
    <property type="protein sequence ID" value="ABO60261.1"/>
    <property type="molecule type" value="Genomic_DNA"/>
</dbReference>
<dbReference type="Proteomes" id="UP000002287">
    <property type="component" value="Plasmid pBVIE03"/>
</dbReference>
<organism evidence="2 3">
    <name type="scientific">Burkholderia vietnamiensis (strain G4 / LMG 22486)</name>
    <name type="common">Burkholderia cepacia (strain R1808)</name>
    <dbReference type="NCBI Taxonomy" id="269482"/>
    <lineage>
        <taxon>Bacteria</taxon>
        <taxon>Pseudomonadati</taxon>
        <taxon>Pseudomonadota</taxon>
        <taxon>Betaproteobacteria</taxon>
        <taxon>Burkholderiales</taxon>
        <taxon>Burkholderiaceae</taxon>
        <taxon>Burkholderia</taxon>
        <taxon>Burkholderia cepacia complex</taxon>
    </lineage>
</organism>
<dbReference type="Gene3D" id="3.55.50.60">
    <property type="entry name" value="DotD protein"/>
    <property type="match status" value="1"/>
</dbReference>
<dbReference type="PROSITE" id="PS51257">
    <property type="entry name" value="PROKAR_LIPOPROTEIN"/>
    <property type="match status" value="1"/>
</dbReference>
<feature type="signal peptide" evidence="1">
    <location>
        <begin position="1"/>
        <end position="22"/>
    </location>
</feature>
<proteinExistence type="predicted"/>
<keyword evidence="1" id="KW-0732">Signal</keyword>
<dbReference type="Pfam" id="PF16816">
    <property type="entry name" value="DotD"/>
    <property type="match status" value="1"/>
</dbReference>
<reference evidence="2 3" key="1">
    <citation type="submission" date="2007-03" db="EMBL/GenBank/DDBJ databases">
        <title>Complete sequence of plasmid pBVIE03 of Burkholderia vietnamiensis G4.</title>
        <authorList>
            <consortium name="US DOE Joint Genome Institute"/>
            <person name="Copeland A."/>
            <person name="Lucas S."/>
            <person name="Lapidus A."/>
            <person name="Barry K."/>
            <person name="Detter J.C."/>
            <person name="Glavina del Rio T."/>
            <person name="Hammon N."/>
            <person name="Israni S."/>
            <person name="Dalin E."/>
            <person name="Tice H."/>
            <person name="Pitluck S."/>
            <person name="Chain P."/>
            <person name="Malfatti S."/>
            <person name="Shin M."/>
            <person name="Vergez L."/>
            <person name="Schmutz J."/>
            <person name="Larimer F."/>
            <person name="Land M."/>
            <person name="Hauser L."/>
            <person name="Kyrpides N."/>
            <person name="Tiedje J."/>
            <person name="Richardson P."/>
        </authorList>
    </citation>
    <scope>NUCLEOTIDE SEQUENCE [LARGE SCALE GENOMIC DNA]</scope>
    <source>
        <strain evidence="3">G4 / LMG 22486</strain>
        <plasmid evidence="2 3">pBVIE03</plasmid>
    </source>
</reference>
<evidence type="ECO:0000313" key="3">
    <source>
        <dbReference type="Proteomes" id="UP000002287"/>
    </source>
</evidence>
<accession>A4JVF8</accession>
<sequence>MTKRASGPACRARALAVVAALAALSGCAVQPPAPTTEEQRRLDVLTRLDQATALAVNAQRELAMTADASVQRQATERTRLLTDKVSYDFYGDVEELLADIASKYGYAFKVFGKRPPDRVNVNVYVKKMPVLEVLRYVGNTASSWLDVAVKPGVIELTYKPSNT</sequence>